<dbReference type="Pfam" id="PF01026">
    <property type="entry name" value="TatD_DNase"/>
    <property type="match status" value="1"/>
</dbReference>
<dbReference type="PANTHER" id="PTHR42658:SF1">
    <property type="entry name" value="HYDROLASE TATD"/>
    <property type="match status" value="1"/>
</dbReference>
<name>A0ABM7ZFW7_9BACT</name>
<gene>
    <name evidence="2" type="ORF">Abiwalacus_11510</name>
</gene>
<dbReference type="Gene3D" id="3.20.20.140">
    <property type="entry name" value="Metal-dependent hydrolases"/>
    <property type="match status" value="1"/>
</dbReference>
<dbReference type="SUPFAM" id="SSF51556">
    <property type="entry name" value="Metallo-dependent hydrolases"/>
    <property type="match status" value="1"/>
</dbReference>
<evidence type="ECO:0000313" key="2">
    <source>
        <dbReference type="EMBL" id="BDL43577.1"/>
    </source>
</evidence>
<dbReference type="RefSeq" id="WP_215435605.1">
    <property type="nucleotide sequence ID" value="NZ_AP025943.1"/>
</dbReference>
<dbReference type="GO" id="GO:0016787">
    <property type="term" value="F:hydrolase activity"/>
    <property type="evidence" value="ECO:0007669"/>
    <property type="project" value="UniProtKB-KW"/>
</dbReference>
<dbReference type="PANTHER" id="PTHR42658">
    <property type="entry name" value="HYDROLASE TATD"/>
    <property type="match status" value="1"/>
</dbReference>
<keyword evidence="1 2" id="KW-0378">Hydrolase</keyword>
<dbReference type="InterPro" id="IPR001130">
    <property type="entry name" value="TatD-like"/>
</dbReference>
<accession>A0ABM7ZFW7</accession>
<protein>
    <submittedName>
        <fullName evidence="2">Metal-dependent hydrolase</fullName>
    </submittedName>
</protein>
<sequence>MAFIEPHIHMVCRTTDEYRSMAQAGCLAVGEPAFWAGYDRSSVDGFRDYFVQLTECEPARAAKFGLDHYTWLCINPKEAQDVVFAREVMKLIPEFIDRPNVLGVGEIGLNRNTSRELAIFEEHLDLAIRLNQLVLIHTPHLEDKLKGTNMILDALKNRPELEPGRVLIDHCEEHTFPLVKDAGYWAGLTLYPTSKLNPKRAADILEMYGTDRVWANSAADWGDSDPLALTALACELYGRGFSRPEVDRLLLSNPEAFMSQSPKFRKVSARLG</sequence>
<organism evidence="2 3">
    <name type="scientific">Akkermansia biwaensis</name>
    <dbReference type="NCBI Taxonomy" id="2946555"/>
    <lineage>
        <taxon>Bacteria</taxon>
        <taxon>Pseudomonadati</taxon>
        <taxon>Verrucomicrobiota</taxon>
        <taxon>Verrucomicrobiia</taxon>
        <taxon>Verrucomicrobiales</taxon>
        <taxon>Akkermansiaceae</taxon>
        <taxon>Akkermansia</taxon>
    </lineage>
</organism>
<reference evidence="2" key="1">
    <citation type="submission" date="2022-06" db="EMBL/GenBank/DDBJ databases">
        <title>Akkermansia biwalacus sp. nov., an anaerobic mucin-degrading bacterium isolated from human intestine.</title>
        <authorList>
            <person name="Kobayashi Y."/>
            <person name="Inoue S."/>
            <person name="Kawahara T."/>
            <person name="Kohda N."/>
        </authorList>
    </citation>
    <scope>NUCLEOTIDE SEQUENCE</scope>
    <source>
        <strain evidence="2">WON2089</strain>
    </source>
</reference>
<dbReference type="EMBL" id="AP025943">
    <property type="protein sequence ID" value="BDL43577.1"/>
    <property type="molecule type" value="Genomic_DNA"/>
</dbReference>
<keyword evidence="1" id="KW-0479">Metal-binding</keyword>
<dbReference type="InterPro" id="IPR012022">
    <property type="entry name" value="UCP005295"/>
</dbReference>
<evidence type="ECO:0000256" key="1">
    <source>
        <dbReference type="PIRNR" id="PIRNR005295"/>
    </source>
</evidence>
<dbReference type="InterPro" id="IPR032466">
    <property type="entry name" value="Metal_Hydrolase"/>
</dbReference>
<evidence type="ECO:0000313" key="3">
    <source>
        <dbReference type="Proteomes" id="UP001062263"/>
    </source>
</evidence>
<proteinExistence type="inferred from homology"/>
<comment type="similarity">
    <text evidence="1">Belongs to the metallo-dependent hydrolases superfamily.</text>
</comment>
<keyword evidence="3" id="KW-1185">Reference proteome</keyword>
<dbReference type="PIRSF" id="PIRSF005295">
    <property type="entry name" value="UCP005295_TatD"/>
    <property type="match status" value="1"/>
</dbReference>
<dbReference type="Proteomes" id="UP001062263">
    <property type="component" value="Chromosome"/>
</dbReference>